<reference evidence="1 2" key="1">
    <citation type="submission" date="2024-06" db="EMBL/GenBank/DDBJ databases">
        <title>Genomic Encyclopedia of Type Strains, Phase IV (KMG-IV): sequencing the most valuable type-strain genomes for metagenomic binning, comparative biology and taxonomic classification.</title>
        <authorList>
            <person name="Goeker M."/>
        </authorList>
    </citation>
    <scope>NUCLEOTIDE SEQUENCE [LARGE SCALE GENOMIC DNA]</scope>
    <source>
        <strain evidence="1 2">DSM 29846</strain>
    </source>
</reference>
<dbReference type="SUPFAM" id="SSF50494">
    <property type="entry name" value="Trypsin-like serine proteases"/>
    <property type="match status" value="1"/>
</dbReference>
<dbReference type="EMBL" id="JBEPLM010000003">
    <property type="protein sequence ID" value="MET3592881.1"/>
    <property type="molecule type" value="Genomic_DNA"/>
</dbReference>
<comment type="caution">
    <text evidence="1">The sequence shown here is derived from an EMBL/GenBank/DDBJ whole genome shotgun (WGS) entry which is preliminary data.</text>
</comment>
<name>A0ABV2HQM2_9HYPH</name>
<dbReference type="InterPro" id="IPR043504">
    <property type="entry name" value="Peptidase_S1_PA_chymotrypsin"/>
</dbReference>
<sequence>MPIMQQSVQSLLIEMTFQGIMLSTGTAFLMNYKDGTALITNRHNLTGRHQQTDQPLSAHGGVPDSISIWQNSQNGLGHWHRETYPIYRPNGDPAWQEHPQLGAQADIVALPLTVNPLARVYPYSSGTPDVDILVTPGDTVSVIGFPFGLTGGGRFAIWATGFLATELDIDYDNRPVFLIDCRSRPGQSGSPVVASRSGGMVPLTNGNKAVFGGPVSAFLGIYSGRINDQSDLGIVWKRTAIAELVASL</sequence>
<dbReference type="RefSeq" id="WP_354415367.1">
    <property type="nucleotide sequence ID" value="NZ_JBEPLM010000003.1"/>
</dbReference>
<keyword evidence="2" id="KW-1185">Reference proteome</keyword>
<evidence type="ECO:0000313" key="2">
    <source>
        <dbReference type="Proteomes" id="UP001549036"/>
    </source>
</evidence>
<protein>
    <recommendedName>
        <fullName evidence="3">Serine protease</fullName>
    </recommendedName>
</protein>
<dbReference type="Gene3D" id="2.40.10.10">
    <property type="entry name" value="Trypsin-like serine proteases"/>
    <property type="match status" value="1"/>
</dbReference>
<organism evidence="1 2">
    <name type="scientific">Mesorhizobium shonense</name>
    <dbReference type="NCBI Taxonomy" id="1209948"/>
    <lineage>
        <taxon>Bacteria</taxon>
        <taxon>Pseudomonadati</taxon>
        <taxon>Pseudomonadota</taxon>
        <taxon>Alphaproteobacteria</taxon>
        <taxon>Hyphomicrobiales</taxon>
        <taxon>Phyllobacteriaceae</taxon>
        <taxon>Mesorhizobium</taxon>
    </lineage>
</organism>
<dbReference type="InterPro" id="IPR009003">
    <property type="entry name" value="Peptidase_S1_PA"/>
</dbReference>
<evidence type="ECO:0000313" key="1">
    <source>
        <dbReference type="EMBL" id="MET3592881.1"/>
    </source>
</evidence>
<gene>
    <name evidence="1" type="ORF">ABID26_002269</name>
</gene>
<dbReference type="Proteomes" id="UP001549036">
    <property type="component" value="Unassembled WGS sequence"/>
</dbReference>
<proteinExistence type="predicted"/>
<accession>A0ABV2HQM2</accession>
<dbReference type="Pfam" id="PF13365">
    <property type="entry name" value="Trypsin_2"/>
    <property type="match status" value="1"/>
</dbReference>
<evidence type="ECO:0008006" key="3">
    <source>
        <dbReference type="Google" id="ProtNLM"/>
    </source>
</evidence>